<comment type="caution">
    <text evidence="1">The sequence shown here is derived from an EMBL/GenBank/DDBJ whole genome shotgun (WGS) entry which is preliminary data.</text>
</comment>
<keyword evidence="2" id="KW-1185">Reference proteome</keyword>
<reference evidence="1 2" key="1">
    <citation type="journal article" date="2024" name="BMC Genomics">
        <title>De novo assembly and annotation of Popillia japonica's genome with initial clues to its potential as an invasive pest.</title>
        <authorList>
            <person name="Cucini C."/>
            <person name="Boschi S."/>
            <person name="Funari R."/>
            <person name="Cardaioli E."/>
            <person name="Iannotti N."/>
            <person name="Marturano G."/>
            <person name="Paoli F."/>
            <person name="Bruttini M."/>
            <person name="Carapelli A."/>
            <person name="Frati F."/>
            <person name="Nardi F."/>
        </authorList>
    </citation>
    <scope>NUCLEOTIDE SEQUENCE [LARGE SCALE GENOMIC DNA]</scope>
    <source>
        <strain evidence="1">DMR45628</strain>
    </source>
</reference>
<dbReference type="EMBL" id="JASPKY010000730">
    <property type="protein sequence ID" value="KAK9686100.1"/>
    <property type="molecule type" value="Genomic_DNA"/>
</dbReference>
<evidence type="ECO:0000313" key="1">
    <source>
        <dbReference type="EMBL" id="KAK9686100.1"/>
    </source>
</evidence>
<proteinExistence type="predicted"/>
<name>A0AAW1I9S4_POPJA</name>
<accession>A0AAW1I9S4</accession>
<organism evidence="1 2">
    <name type="scientific">Popillia japonica</name>
    <name type="common">Japanese beetle</name>
    <dbReference type="NCBI Taxonomy" id="7064"/>
    <lineage>
        <taxon>Eukaryota</taxon>
        <taxon>Metazoa</taxon>
        <taxon>Ecdysozoa</taxon>
        <taxon>Arthropoda</taxon>
        <taxon>Hexapoda</taxon>
        <taxon>Insecta</taxon>
        <taxon>Pterygota</taxon>
        <taxon>Neoptera</taxon>
        <taxon>Endopterygota</taxon>
        <taxon>Coleoptera</taxon>
        <taxon>Polyphaga</taxon>
        <taxon>Scarabaeiformia</taxon>
        <taxon>Scarabaeidae</taxon>
        <taxon>Rutelinae</taxon>
        <taxon>Popillia</taxon>
    </lineage>
</organism>
<protein>
    <submittedName>
        <fullName evidence="1">Uncharacterized protein</fullName>
    </submittedName>
</protein>
<dbReference type="AlphaFoldDB" id="A0AAW1I9S4"/>
<sequence length="227" mass="25575">MDTWTVVKFKDENSVEAVPSDWILDNQCYWPPYTADKIKSSIIEHEAHHGHCLILRFSETVPSTTIYSREQNQERVSVTKNIGVYTAVTSDSNTASSDNTDCTCCGIYNKNGELLKGILQQQNLIRYAITDILAKIMILQTKQLTTTVDEGVSLYNIFHFPLKNKNELLEVESFLEKDDNLASAVNEVSKLGGNSTYAFIRRSLSSLVTNELAAQYSCFGAKKENIW</sequence>
<dbReference type="Proteomes" id="UP001458880">
    <property type="component" value="Unassembled WGS sequence"/>
</dbReference>
<evidence type="ECO:0000313" key="2">
    <source>
        <dbReference type="Proteomes" id="UP001458880"/>
    </source>
</evidence>
<gene>
    <name evidence="1" type="ORF">QE152_g37449</name>
</gene>